<evidence type="ECO:0000259" key="1">
    <source>
        <dbReference type="PROSITE" id="PS50206"/>
    </source>
</evidence>
<proteinExistence type="predicted"/>
<dbReference type="PROSITE" id="PS50206">
    <property type="entry name" value="RHODANESE_3"/>
    <property type="match status" value="1"/>
</dbReference>
<dbReference type="InterPro" id="IPR036873">
    <property type="entry name" value="Rhodanese-like_dom_sf"/>
</dbReference>
<organism evidence="3">
    <name type="scientific">Ditylum brightwellii</name>
    <dbReference type="NCBI Taxonomy" id="49249"/>
    <lineage>
        <taxon>Eukaryota</taxon>
        <taxon>Sar</taxon>
        <taxon>Stramenopiles</taxon>
        <taxon>Ochrophyta</taxon>
        <taxon>Bacillariophyta</taxon>
        <taxon>Mediophyceae</taxon>
        <taxon>Lithodesmiophycidae</taxon>
        <taxon>Lithodesmiales</taxon>
        <taxon>Lithodesmiaceae</taxon>
        <taxon>Ditylum</taxon>
    </lineage>
</organism>
<dbReference type="GO" id="GO:0005739">
    <property type="term" value="C:mitochondrion"/>
    <property type="evidence" value="ECO:0007669"/>
    <property type="project" value="TreeGrafter"/>
</dbReference>
<evidence type="ECO:0000313" key="3">
    <source>
        <dbReference type="EMBL" id="CAE4614242.1"/>
    </source>
</evidence>
<dbReference type="GO" id="GO:0004792">
    <property type="term" value="F:thiosulfate-cyanide sulfurtransferase activity"/>
    <property type="evidence" value="ECO:0007669"/>
    <property type="project" value="TreeGrafter"/>
</dbReference>
<dbReference type="InterPro" id="IPR001763">
    <property type="entry name" value="Rhodanese-like_dom"/>
</dbReference>
<reference evidence="3" key="1">
    <citation type="submission" date="2021-01" db="EMBL/GenBank/DDBJ databases">
        <authorList>
            <person name="Corre E."/>
            <person name="Pelletier E."/>
            <person name="Niang G."/>
            <person name="Scheremetjew M."/>
            <person name="Finn R."/>
            <person name="Kale V."/>
            <person name="Holt S."/>
            <person name="Cochrane G."/>
            <person name="Meng A."/>
            <person name="Brown T."/>
            <person name="Cohen L."/>
        </authorList>
    </citation>
    <scope>NUCLEOTIDE SEQUENCE</scope>
    <source>
        <strain evidence="3">GSO104</strain>
    </source>
</reference>
<dbReference type="EMBL" id="HBNS01023521">
    <property type="protein sequence ID" value="CAE4614242.1"/>
    <property type="molecule type" value="Transcribed_RNA"/>
</dbReference>
<dbReference type="SUPFAM" id="SSF52821">
    <property type="entry name" value="Rhodanese/Cell cycle control phosphatase"/>
    <property type="match status" value="1"/>
</dbReference>
<dbReference type="PANTHER" id="PTHR44086:SF10">
    <property type="entry name" value="THIOSULFATE SULFURTRANSFERASE_RHODANESE-LIKE DOMAIN-CONTAINING PROTEIN 3"/>
    <property type="match status" value="1"/>
</dbReference>
<feature type="domain" description="Rhodanese" evidence="1">
    <location>
        <begin position="97"/>
        <end position="195"/>
    </location>
</feature>
<sequence length="195" mass="21491">MRLSLTKTILLSSSMSLRATRAFTTTLQSRSISSLISTTNTPTTTTIFTRRHPTTQTTTTSRRMFGGMDPSDMPPITRIGKQAMEEILQDVAEGGREESGYVVIDVRGVDEINFTGKLSQDVETLPLPYMMQAGALNMDEEDFEENFGFTKPSLDETLVFTCKAGIRSMSACQVAAMCGYTNLISYDGGSDEWFS</sequence>
<dbReference type="EMBL" id="HBNS01023520">
    <property type="protein sequence ID" value="CAE4614240.1"/>
    <property type="molecule type" value="Transcribed_RNA"/>
</dbReference>
<dbReference type="AlphaFoldDB" id="A0A6V2GLQ0"/>
<accession>A0A6V2GLQ0</accession>
<dbReference type="Pfam" id="PF00581">
    <property type="entry name" value="Rhodanese"/>
    <property type="match status" value="1"/>
</dbReference>
<evidence type="ECO:0000313" key="2">
    <source>
        <dbReference type="EMBL" id="CAE4614240.1"/>
    </source>
</evidence>
<protein>
    <recommendedName>
        <fullName evidence="1">Rhodanese domain-containing protein</fullName>
    </recommendedName>
</protein>
<dbReference type="Gene3D" id="3.40.250.10">
    <property type="entry name" value="Rhodanese-like domain"/>
    <property type="match status" value="1"/>
</dbReference>
<name>A0A6V2GLQ0_9STRA</name>
<dbReference type="PANTHER" id="PTHR44086">
    <property type="entry name" value="THIOSULFATE SULFURTRANSFERASE RDL2, MITOCHONDRIAL-RELATED"/>
    <property type="match status" value="1"/>
</dbReference>
<gene>
    <name evidence="2" type="ORF">DBRI00130_LOCUS18592</name>
    <name evidence="3" type="ORF">DBRI00130_LOCUS18593</name>
</gene>